<name>A0A5N6DXE2_ASPPA</name>
<dbReference type="Proteomes" id="UP000326532">
    <property type="component" value="Unassembled WGS sequence"/>
</dbReference>
<evidence type="ECO:0000313" key="3">
    <source>
        <dbReference type="Proteomes" id="UP000326532"/>
    </source>
</evidence>
<keyword evidence="1" id="KW-1133">Transmembrane helix</keyword>
<dbReference type="VEuPathDB" id="FungiDB:BDV34DRAFT_37331"/>
<evidence type="ECO:0000256" key="1">
    <source>
        <dbReference type="SAM" id="Phobius"/>
    </source>
</evidence>
<keyword evidence="1" id="KW-0812">Transmembrane</keyword>
<keyword evidence="3" id="KW-1185">Reference proteome</keyword>
<sequence>MAYRIWCLVFFRLFGGWCLSFFYPFVSCENIFSPYFAWGKDWPGFLFICLYCCLHTPKAFIDIVGLATWFRHAVSISCLSFAVFLFTHCFDTKCASREVCYRSFYIYTYMHCLPNVFCSLSTAFCFLLSHPVITTSDTLHKHLPLASHFSLSSLILLACRSLHLT</sequence>
<keyword evidence="1" id="KW-0472">Membrane</keyword>
<proteinExistence type="predicted"/>
<protein>
    <submittedName>
        <fullName evidence="2">Uncharacterized protein</fullName>
    </submittedName>
</protein>
<feature type="transmembrane region" description="Helical" evidence="1">
    <location>
        <begin position="5"/>
        <end position="26"/>
    </location>
</feature>
<feature type="transmembrane region" description="Helical" evidence="1">
    <location>
        <begin position="112"/>
        <end position="133"/>
    </location>
</feature>
<dbReference type="AlphaFoldDB" id="A0A5N6DXE2"/>
<reference evidence="2 3" key="1">
    <citation type="submission" date="2019-04" db="EMBL/GenBank/DDBJ databases">
        <title>Fungal friends and foes A comparative genomics study of 23 Aspergillus species from section Flavi.</title>
        <authorList>
            <consortium name="DOE Joint Genome Institute"/>
            <person name="Kjaerbolling I."/>
            <person name="Vesth T.C."/>
            <person name="Frisvad J.C."/>
            <person name="Nybo J.L."/>
            <person name="Theobald S."/>
            <person name="Kildgaard S."/>
            <person name="Petersen T.I."/>
            <person name="Kuo A."/>
            <person name="Sato A."/>
            <person name="Lyhne E.K."/>
            <person name="Kogle M.E."/>
            <person name="Wiebenga A."/>
            <person name="Kun R.S."/>
            <person name="Lubbers R.J."/>
            <person name="Makela M.R."/>
            <person name="Barry K."/>
            <person name="Chovatia M."/>
            <person name="Clum A."/>
            <person name="Daum C."/>
            <person name="Haridas S."/>
            <person name="He G."/>
            <person name="LaButti K."/>
            <person name="Lipzen A."/>
            <person name="Mondo S."/>
            <person name="Pangilinan J."/>
            <person name="Riley R."/>
            <person name="Salamov A."/>
            <person name="Simmons B.A."/>
            <person name="Magnuson J.K."/>
            <person name="Henrissat B."/>
            <person name="Mortensen U.H."/>
            <person name="Larsen T.O."/>
            <person name="De vries R.P."/>
            <person name="Grigoriev I.V."/>
            <person name="Machida M."/>
            <person name="Baker S.E."/>
            <person name="Andersen M.R."/>
        </authorList>
    </citation>
    <scope>NUCLEOTIDE SEQUENCE [LARGE SCALE GENOMIC DNA]</scope>
    <source>
        <strain evidence="2 3">CBS 117618</strain>
    </source>
</reference>
<gene>
    <name evidence="2" type="ORF">BDV34DRAFT_37331</name>
</gene>
<accession>A0A5N6DXE2</accession>
<evidence type="ECO:0000313" key="2">
    <source>
        <dbReference type="EMBL" id="KAB8208790.1"/>
    </source>
</evidence>
<dbReference type="EMBL" id="ML734949">
    <property type="protein sequence ID" value="KAB8208790.1"/>
    <property type="molecule type" value="Genomic_DNA"/>
</dbReference>
<organism evidence="2 3">
    <name type="scientific">Aspergillus parasiticus</name>
    <dbReference type="NCBI Taxonomy" id="5067"/>
    <lineage>
        <taxon>Eukaryota</taxon>
        <taxon>Fungi</taxon>
        <taxon>Dikarya</taxon>
        <taxon>Ascomycota</taxon>
        <taxon>Pezizomycotina</taxon>
        <taxon>Eurotiomycetes</taxon>
        <taxon>Eurotiomycetidae</taxon>
        <taxon>Eurotiales</taxon>
        <taxon>Aspergillaceae</taxon>
        <taxon>Aspergillus</taxon>
        <taxon>Aspergillus subgen. Circumdati</taxon>
    </lineage>
</organism>
<feature type="transmembrane region" description="Helical" evidence="1">
    <location>
        <begin position="69"/>
        <end position="91"/>
    </location>
</feature>